<reference evidence="4 5" key="1">
    <citation type="submission" date="2020-12" db="EMBL/GenBank/DDBJ databases">
        <title>Draft genome sequence of the commensal strain Corynebacterium tuberculostearicum MFP09/CIP 102622 isolated from human skin.</title>
        <authorList>
            <person name="Boukerb A.M."/>
            <person name="Janvier X."/>
            <person name="Feuilloley M.G.J."/>
            <person name="Groboillot A."/>
        </authorList>
    </citation>
    <scope>NUCLEOTIDE SEQUENCE [LARGE SCALE GENOMIC DNA]</scope>
    <source>
        <strain evidence="4 5">CIP 102622</strain>
    </source>
</reference>
<organism evidence="4 5">
    <name type="scientific">Corynebacterium tuberculostearicum</name>
    <dbReference type="NCBI Taxonomy" id="38304"/>
    <lineage>
        <taxon>Bacteria</taxon>
        <taxon>Bacillati</taxon>
        <taxon>Actinomycetota</taxon>
        <taxon>Actinomycetes</taxon>
        <taxon>Mycobacteriales</taxon>
        <taxon>Corynebacteriaceae</taxon>
        <taxon>Corynebacterium</taxon>
    </lineage>
</organism>
<dbReference type="PROSITE" id="PS50977">
    <property type="entry name" value="HTH_TETR_2"/>
    <property type="match status" value="1"/>
</dbReference>
<dbReference type="InterPro" id="IPR009057">
    <property type="entry name" value="Homeodomain-like_sf"/>
</dbReference>
<feature type="DNA-binding region" description="H-T-H motif" evidence="2">
    <location>
        <begin position="33"/>
        <end position="52"/>
    </location>
</feature>
<feature type="domain" description="HTH tetR-type" evidence="3">
    <location>
        <begin position="10"/>
        <end position="70"/>
    </location>
</feature>
<keyword evidence="1 2" id="KW-0238">DNA-binding</keyword>
<proteinExistence type="predicted"/>
<dbReference type="SUPFAM" id="SSF46689">
    <property type="entry name" value="Homeodomain-like"/>
    <property type="match status" value="1"/>
</dbReference>
<evidence type="ECO:0000256" key="1">
    <source>
        <dbReference type="ARBA" id="ARBA00023125"/>
    </source>
</evidence>
<dbReference type="GO" id="GO:0003677">
    <property type="term" value="F:DNA binding"/>
    <property type="evidence" value="ECO:0007669"/>
    <property type="project" value="UniProtKB-UniRule"/>
</dbReference>
<evidence type="ECO:0000256" key="2">
    <source>
        <dbReference type="PROSITE-ProRule" id="PRU00335"/>
    </source>
</evidence>
<evidence type="ECO:0000313" key="4">
    <source>
        <dbReference type="EMBL" id="MBK3428448.1"/>
    </source>
</evidence>
<gene>
    <name evidence="4" type="ORF">JDP02_08000</name>
</gene>
<dbReference type="Proteomes" id="UP000603369">
    <property type="component" value="Unassembled WGS sequence"/>
</dbReference>
<comment type="caution">
    <text evidence="4">The sequence shown here is derived from an EMBL/GenBank/DDBJ whole genome shotgun (WGS) entry which is preliminary data.</text>
</comment>
<keyword evidence="5" id="KW-1185">Reference proteome</keyword>
<dbReference type="Gene3D" id="1.10.357.10">
    <property type="entry name" value="Tetracycline Repressor, domain 2"/>
    <property type="match status" value="1"/>
</dbReference>
<sequence>MTSLREEKKRATRQAMADAAARLVLDGGAEAATISGITAAVGVSPRTFHNYFSSVADALLSFSTDVLAKFSKEVPTVFPNSSISEFLEQVTLDATENEGKELHSFTSLFTIGEALENLSHTSKERQQFQVVADQVLEAFHQRAPDKSRFEIAVILQACAGASAMSMKEIHRRSQAEESLDAHTKHEIVRTAFATVRAID</sequence>
<name>A0A8I1I2W5_9CORY</name>
<dbReference type="AlphaFoldDB" id="A0A8I1I2W5"/>
<accession>A0A8I1I2W5</accession>
<evidence type="ECO:0000259" key="3">
    <source>
        <dbReference type="PROSITE" id="PS50977"/>
    </source>
</evidence>
<dbReference type="EMBL" id="JAEHFL010000011">
    <property type="protein sequence ID" value="MBK3428448.1"/>
    <property type="molecule type" value="Genomic_DNA"/>
</dbReference>
<dbReference type="Pfam" id="PF00440">
    <property type="entry name" value="TetR_N"/>
    <property type="match status" value="1"/>
</dbReference>
<dbReference type="InterPro" id="IPR001647">
    <property type="entry name" value="HTH_TetR"/>
</dbReference>
<dbReference type="RefSeq" id="WP_005323737.1">
    <property type="nucleotide sequence ID" value="NZ_CP073092.1"/>
</dbReference>
<protein>
    <submittedName>
        <fullName evidence="4">TetR/AcrR family transcriptional regulator</fullName>
    </submittedName>
</protein>
<evidence type="ECO:0000313" key="5">
    <source>
        <dbReference type="Proteomes" id="UP000603369"/>
    </source>
</evidence>